<dbReference type="EMBL" id="JAUJEA010000002">
    <property type="protein sequence ID" value="MDN5201157.1"/>
    <property type="molecule type" value="Genomic_DNA"/>
</dbReference>
<reference evidence="1" key="1">
    <citation type="submission" date="2023-06" db="EMBL/GenBank/DDBJ databases">
        <title>Genomic of Parafulvivirga corallium.</title>
        <authorList>
            <person name="Wang G."/>
        </authorList>
    </citation>
    <scope>NUCLEOTIDE SEQUENCE</scope>
    <source>
        <strain evidence="1">BMA10</strain>
    </source>
</reference>
<evidence type="ECO:0000313" key="2">
    <source>
        <dbReference type="Proteomes" id="UP001172082"/>
    </source>
</evidence>
<gene>
    <name evidence="1" type="ORF">QQ008_07285</name>
</gene>
<proteinExistence type="predicted"/>
<protein>
    <recommendedName>
        <fullName evidence="3">Helix-turn-helix domain-containing protein</fullName>
    </recommendedName>
</protein>
<keyword evidence="2" id="KW-1185">Reference proteome</keyword>
<comment type="caution">
    <text evidence="1">The sequence shown here is derived from an EMBL/GenBank/DDBJ whole genome shotgun (WGS) entry which is preliminary data.</text>
</comment>
<name>A0ABT8KKC2_9BACT</name>
<dbReference type="Proteomes" id="UP001172082">
    <property type="component" value="Unassembled WGS sequence"/>
</dbReference>
<accession>A0ABT8KKC2</accession>
<evidence type="ECO:0000313" key="1">
    <source>
        <dbReference type="EMBL" id="MDN5201157.1"/>
    </source>
</evidence>
<dbReference type="RefSeq" id="WP_346751183.1">
    <property type="nucleotide sequence ID" value="NZ_JAUJEA010000002.1"/>
</dbReference>
<sequence>MKVILRENEDAEDFFEELINKAVDRVSNHLKSVIEEVVSNTDKSDDQWVSTEEAKRILGIKSKNKIQQLRDESPMNGLIVSQHGRTYRYFKPSLYKFLDKHKLK</sequence>
<evidence type="ECO:0008006" key="3">
    <source>
        <dbReference type="Google" id="ProtNLM"/>
    </source>
</evidence>
<organism evidence="1 2">
    <name type="scientific">Splendidivirga corallicola</name>
    <dbReference type="NCBI Taxonomy" id="3051826"/>
    <lineage>
        <taxon>Bacteria</taxon>
        <taxon>Pseudomonadati</taxon>
        <taxon>Bacteroidota</taxon>
        <taxon>Cytophagia</taxon>
        <taxon>Cytophagales</taxon>
        <taxon>Splendidivirgaceae</taxon>
        <taxon>Splendidivirga</taxon>
    </lineage>
</organism>